<dbReference type="Gene3D" id="3.40.50.150">
    <property type="entry name" value="Vaccinia Virus protein VP39"/>
    <property type="match status" value="1"/>
</dbReference>
<dbReference type="EMBL" id="HBIW01007191">
    <property type="protein sequence ID" value="CAE0690605.1"/>
    <property type="molecule type" value="Transcribed_RNA"/>
</dbReference>
<name>A0A7S3ZQJ4_9STRA</name>
<dbReference type="AlphaFoldDB" id="A0A7S3ZQJ4"/>
<dbReference type="PANTHER" id="PTHR34009">
    <property type="entry name" value="PROTEIN STAR"/>
    <property type="match status" value="1"/>
</dbReference>
<reference evidence="3" key="2">
    <citation type="submission" date="2021-11" db="EMBL/GenBank/DDBJ databases">
        <authorList>
            <consortium name="Genoscope - CEA"/>
            <person name="William W."/>
        </authorList>
    </citation>
    <scope>NUCLEOTIDE SEQUENCE</scope>
</reference>
<protein>
    <recommendedName>
        <fullName evidence="1">Methyltransferase FkbM domain-containing protein</fullName>
    </recommendedName>
</protein>
<sequence length="670" mass="74138">MKTRTALVVVAATTSALDNWMTLRTTDDDDTKRPKELEAWCSALKRHPPLARQPCWGAPELKRRSGTHRAYTLAEKLRRGATSSDGAAIFPSEAGQDAWLWRRHLRHLKREIVYVDIGSNDFLHTSESYFLDACAQARGVCVEASQAYIKDYEDYGRTCKVYNDCLGATPQTIEWVEYGKGSGSTRSGVLTTNKSWKARIRRDHATVTNRTCTTGRHILQKEQIKHVDWLQVDVEGHELEVLKGIDFETTTIDVVSIESNLHSGAPYYLEKLGYTLAHRIRVTRGHVDEFWIRKGFSLLGQEEKKVPCARPGEAAFLVDPHTLMRGKWGKHGFLTESEAAAVAMKTHRRLAACSQRLLACSLRIYAGFGFRLGVLNGCLRAAAALNATLLYTPDLYRRGQGYGISEKSDKLLRLADALPRDECGERIAVEGPQQARADFDAWSAPSSLPGTGVLELKARSSERRHGDAPFLSHDYRETAAWLRQRFLASKAYLPLQHFSGGINVALHVRNGDRLPGKRYAKHARLNLGDDYYLGVVKALQSISSVDVVAFGASVAAKKSSQLLDAHGNVSRIPVEVPDAKVVLDGDPLEALAHLARADVLVAARSQFSYAAIALSQGVVVYPSKWHAHRQSVPRFAAERVSKCHVPASDSGNIDRDRLAAALRACRVVGS</sequence>
<dbReference type="GO" id="GO:0016197">
    <property type="term" value="P:endosomal transport"/>
    <property type="evidence" value="ECO:0007669"/>
    <property type="project" value="TreeGrafter"/>
</dbReference>
<dbReference type="GO" id="GO:0006888">
    <property type="term" value="P:endoplasmic reticulum to Golgi vesicle-mediated transport"/>
    <property type="evidence" value="ECO:0007669"/>
    <property type="project" value="TreeGrafter"/>
</dbReference>
<dbReference type="GO" id="GO:0005886">
    <property type="term" value="C:plasma membrane"/>
    <property type="evidence" value="ECO:0007669"/>
    <property type="project" value="TreeGrafter"/>
</dbReference>
<dbReference type="Pfam" id="PF05050">
    <property type="entry name" value="Methyltransf_21"/>
    <property type="match status" value="1"/>
</dbReference>
<dbReference type="NCBIfam" id="TIGR01444">
    <property type="entry name" value="fkbM_fam"/>
    <property type="match status" value="1"/>
</dbReference>
<dbReference type="SUPFAM" id="SSF53335">
    <property type="entry name" value="S-adenosyl-L-methionine-dependent methyltransferases"/>
    <property type="match status" value="1"/>
</dbReference>
<dbReference type="InterPro" id="IPR006342">
    <property type="entry name" value="FkbM_mtfrase"/>
</dbReference>
<dbReference type="GO" id="GO:0005794">
    <property type="term" value="C:Golgi apparatus"/>
    <property type="evidence" value="ECO:0007669"/>
    <property type="project" value="TreeGrafter"/>
</dbReference>
<evidence type="ECO:0000259" key="1">
    <source>
        <dbReference type="Pfam" id="PF05050"/>
    </source>
</evidence>
<dbReference type="InterPro" id="IPR053202">
    <property type="entry name" value="EGF_Rcpt_Signaling_Reg"/>
</dbReference>
<gene>
    <name evidence="2" type="ORF">PCAL00307_LOCUS6041</name>
    <name evidence="3" type="ORF">PECAL_3P03200</name>
</gene>
<dbReference type="PANTHER" id="PTHR34009:SF2">
    <property type="entry name" value="PROTEIN STAR"/>
    <property type="match status" value="1"/>
</dbReference>
<organism evidence="2">
    <name type="scientific">Pelagomonas calceolata</name>
    <dbReference type="NCBI Taxonomy" id="35677"/>
    <lineage>
        <taxon>Eukaryota</taxon>
        <taxon>Sar</taxon>
        <taxon>Stramenopiles</taxon>
        <taxon>Ochrophyta</taxon>
        <taxon>Pelagophyceae</taxon>
        <taxon>Pelagomonadales</taxon>
        <taxon>Pelagomonadaceae</taxon>
        <taxon>Pelagomonas</taxon>
    </lineage>
</organism>
<dbReference type="GO" id="GO:0005789">
    <property type="term" value="C:endoplasmic reticulum membrane"/>
    <property type="evidence" value="ECO:0007669"/>
    <property type="project" value="TreeGrafter"/>
</dbReference>
<evidence type="ECO:0000313" key="3">
    <source>
        <dbReference type="EMBL" id="CAH0370432.1"/>
    </source>
</evidence>
<dbReference type="OrthoDB" id="10642599at2759"/>
<dbReference type="InterPro" id="IPR029063">
    <property type="entry name" value="SAM-dependent_MTases_sf"/>
</dbReference>
<dbReference type="Proteomes" id="UP000789595">
    <property type="component" value="Unassembled WGS sequence"/>
</dbReference>
<keyword evidence="4" id="KW-1185">Reference proteome</keyword>
<proteinExistence type="predicted"/>
<evidence type="ECO:0000313" key="4">
    <source>
        <dbReference type="Proteomes" id="UP000789595"/>
    </source>
</evidence>
<dbReference type="EMBL" id="CAKKNE010000003">
    <property type="protein sequence ID" value="CAH0370432.1"/>
    <property type="molecule type" value="Genomic_DNA"/>
</dbReference>
<accession>A0A7S3ZQJ4</accession>
<evidence type="ECO:0000313" key="2">
    <source>
        <dbReference type="EMBL" id="CAE0690605.1"/>
    </source>
</evidence>
<reference evidence="2" key="1">
    <citation type="submission" date="2021-01" db="EMBL/GenBank/DDBJ databases">
        <authorList>
            <person name="Corre E."/>
            <person name="Pelletier E."/>
            <person name="Niang G."/>
            <person name="Scheremetjew M."/>
            <person name="Finn R."/>
            <person name="Kale V."/>
            <person name="Holt S."/>
            <person name="Cochrane G."/>
            <person name="Meng A."/>
            <person name="Brown T."/>
            <person name="Cohen L."/>
        </authorList>
    </citation>
    <scope>NUCLEOTIDE SEQUENCE</scope>
    <source>
        <strain evidence="2">CCMP1756</strain>
    </source>
</reference>
<feature type="domain" description="Methyltransferase FkbM" evidence="1">
    <location>
        <begin position="116"/>
        <end position="274"/>
    </location>
</feature>
<dbReference type="GO" id="GO:0031902">
    <property type="term" value="C:late endosome membrane"/>
    <property type="evidence" value="ECO:0007669"/>
    <property type="project" value="TreeGrafter"/>
</dbReference>